<comment type="catalytic activity">
    <reaction evidence="11">
        <text>an alpha-D-Man-(1-&gt;2)-alpha-D-Man-(1-&gt;2)-alpha-D-Man-(1-&gt;3)-[alpha-D-Man-(1-&gt;2)-alpha-D-Man-(1-&gt;3)-alpha-D-Man-(1-&gt;6)]-beta-D-Man-(1-&gt;4)-beta-D-GlcNAc-(1-&gt;4)-alpha-D-GlcNAc-diphospho-di-trans,poly-cis-dolichol + a di-trans,poly-cis-dolichyl beta-D-mannosyl phosphate = an alpha-D-Man-(1-&gt;2)-alpha-D-Man-(1-&gt;2)-alpha-D-Man-(1-&gt;3)-[alpha-D-Man-(1-&gt;2)-alpha-D-Man-(1-&gt;3)-[alpha-D-Man-(1-&gt;6)]-alpha-D-Man-(1-&gt;6)]-beta-D-Man-(1-&gt;4)-beta-D-GlcNAc-(1-&gt;4)-alpha-D-GlcNAc-diphospho-di-trans,poly-cis-dolichol + a di-trans,poly-cis-dolichyl phosphate + H(+)</text>
        <dbReference type="Rhea" id="RHEA:29535"/>
        <dbReference type="Rhea" id="RHEA-COMP:19498"/>
        <dbReference type="Rhea" id="RHEA-COMP:19501"/>
        <dbReference type="Rhea" id="RHEA-COMP:19518"/>
        <dbReference type="Rhea" id="RHEA-COMP:19519"/>
        <dbReference type="ChEBI" id="CHEBI:15378"/>
        <dbReference type="ChEBI" id="CHEBI:57683"/>
        <dbReference type="ChEBI" id="CHEBI:58211"/>
        <dbReference type="ChEBI" id="CHEBI:132517"/>
        <dbReference type="ChEBI" id="CHEBI:132519"/>
        <dbReference type="EC" id="2.4.1.260"/>
    </reaction>
    <physiologicalReaction direction="left-to-right" evidence="11">
        <dbReference type="Rhea" id="RHEA:29536"/>
    </physiologicalReaction>
</comment>
<keyword evidence="8 12" id="KW-1133">Transmembrane helix</keyword>
<comment type="caution">
    <text evidence="13">The sequence shown here is derived from an EMBL/GenBank/DDBJ whole genome shotgun (WGS) entry which is preliminary data.</text>
</comment>
<gene>
    <name evidence="13" type="primary">ALG12</name>
    <name evidence="13" type="ORF">TWF718_001564</name>
</gene>
<evidence type="ECO:0000313" key="13">
    <source>
        <dbReference type="EMBL" id="KAK6357243.1"/>
    </source>
</evidence>
<comment type="pathway">
    <text evidence="2">Protein modification; protein glycosylation.</text>
</comment>
<comment type="subcellular location">
    <subcellularLocation>
        <location evidence="1 12">Endoplasmic reticulum membrane</location>
        <topology evidence="1 12">Multi-pass membrane protein</topology>
    </subcellularLocation>
</comment>
<evidence type="ECO:0000256" key="3">
    <source>
        <dbReference type="ARBA" id="ARBA00007063"/>
    </source>
</evidence>
<sequence>MSQTKETKKTVEADNGAAAGDGDILGTILEILLPVTMFVHLLMAPYTKVEESFNIQAIHDVANIGMPVPFTDVAEILAQYDHVEFPGAVPRSFAGAGLIGGITSMVLGFVQDGLLQQIIVRAFLGLLNCSTIILLSRRVAKVYSPGAAKWYLLLQASQFHVMYYVSRTLPNMIAFGMVTYAFAELLPPPRSLSARKDWFDTSPIGLQVLILAAVIFRCELALLFFTNVVPLLVTGWVNIVELFILGGVTGVLGVLIAVSVDTYFWQTFPKPMWAELEGFLFNTVQGRSSEWGTSPVYYYFANAIPKMMLNPMALLVLLPIGIYAGGWKRTTERVVGPSIAFVAAYSLLPHKEWRFIVYIMPALTLVAGVGADWVFSQRKKGILYLGLNLALFTTVALTFVASFGMSYVSSLNYPGGQALKILEEVAGSRESIRVHMDVYTCMTGATRFTQNTVAHPDWKFSKEERKEVLANPGFWRDFDYVLTSSPESVMEFLPGWEVKEVAKGYSGIAIWKAGGKIEEADILLGGKQAAEGLVGVTKVWPVIKMRDQVWILGRKKVDLPGFEDVDLTGAKETVKLHDEL</sequence>
<keyword evidence="4 12" id="KW-0328">Glycosyltransferase</keyword>
<evidence type="ECO:0000256" key="2">
    <source>
        <dbReference type="ARBA" id="ARBA00004922"/>
    </source>
</evidence>
<dbReference type="EMBL" id="JAVHNR010000001">
    <property type="protein sequence ID" value="KAK6357243.1"/>
    <property type="molecule type" value="Genomic_DNA"/>
</dbReference>
<feature type="transmembrane region" description="Helical" evidence="12">
    <location>
        <begin position="208"/>
        <end position="233"/>
    </location>
</feature>
<protein>
    <recommendedName>
        <fullName evidence="12">Mannosyltransferase</fullName>
        <ecNumber evidence="12">2.4.1.-</ecNumber>
    </recommendedName>
</protein>
<evidence type="ECO:0000256" key="9">
    <source>
        <dbReference type="ARBA" id="ARBA00023136"/>
    </source>
</evidence>
<dbReference type="GO" id="GO:0052917">
    <property type="term" value="F:dol-P-Man:Man(7)GlcNAc(2)-PP-Dol alpha-1,6-mannosyltransferase activity"/>
    <property type="evidence" value="ECO:0007669"/>
    <property type="project" value="UniProtKB-EC"/>
</dbReference>
<evidence type="ECO:0000256" key="4">
    <source>
        <dbReference type="ARBA" id="ARBA00022676"/>
    </source>
</evidence>
<accession>A0AAN8N1H8</accession>
<dbReference type="Pfam" id="PF03901">
    <property type="entry name" value="Glyco_transf_22"/>
    <property type="match status" value="1"/>
</dbReference>
<proteinExistence type="inferred from homology"/>
<comment type="function">
    <text evidence="10">Mannosyltransferase that operates in the biosynthetic pathway of dolichol-linked oligosaccharides, the glycan precursors employed in protein asparagine (N)-glycosylation. The assembly of dolichol-linked oligosaccharides begins on the cytosolic side of the endoplasmic reticulum membrane and finishes in its lumen. The sequential addition of sugars to dolichol pyrophosphate produces dolichol-linked oligosaccharides containing fourteen sugars, including two GlcNAcs, nine mannoses and three glucoses. Once assembled, the oligosaccharide is transferred from the lipid to nascent proteins by oligosaccharyltransferases. In the lumen of the endoplasmic reticulum, adds the eighth mannose residue in an alpha-1,6 linkage onto Man(7)GlcNAc(2)-PP-dolichol to produce Man(8)GlcNAc(2)-PP-dolichol.</text>
</comment>
<feature type="transmembrane region" description="Helical" evidence="12">
    <location>
        <begin position="382"/>
        <end position="405"/>
    </location>
</feature>
<feature type="transmembrane region" description="Helical" evidence="12">
    <location>
        <begin position="93"/>
        <end position="111"/>
    </location>
</feature>
<reference evidence="13 14" key="1">
    <citation type="submission" date="2019-10" db="EMBL/GenBank/DDBJ databases">
        <authorList>
            <person name="Palmer J.M."/>
        </authorList>
    </citation>
    <scope>NUCLEOTIDE SEQUENCE [LARGE SCALE GENOMIC DNA]</scope>
    <source>
        <strain evidence="13 14">TWF718</strain>
    </source>
</reference>
<evidence type="ECO:0000256" key="11">
    <source>
        <dbReference type="ARBA" id="ARBA00048899"/>
    </source>
</evidence>
<evidence type="ECO:0000256" key="7">
    <source>
        <dbReference type="ARBA" id="ARBA00022824"/>
    </source>
</evidence>
<evidence type="ECO:0000256" key="10">
    <source>
        <dbReference type="ARBA" id="ARBA00044721"/>
    </source>
</evidence>
<evidence type="ECO:0000256" key="1">
    <source>
        <dbReference type="ARBA" id="ARBA00004477"/>
    </source>
</evidence>
<evidence type="ECO:0000313" key="14">
    <source>
        <dbReference type="Proteomes" id="UP001313282"/>
    </source>
</evidence>
<dbReference type="GO" id="GO:0005789">
    <property type="term" value="C:endoplasmic reticulum membrane"/>
    <property type="evidence" value="ECO:0007669"/>
    <property type="project" value="UniProtKB-SubCell"/>
</dbReference>
<keyword evidence="9 12" id="KW-0472">Membrane</keyword>
<comment type="similarity">
    <text evidence="3 12">Belongs to the glycosyltransferase 22 family.</text>
</comment>
<organism evidence="13 14">
    <name type="scientific">Orbilia javanica</name>
    <dbReference type="NCBI Taxonomy" id="47235"/>
    <lineage>
        <taxon>Eukaryota</taxon>
        <taxon>Fungi</taxon>
        <taxon>Dikarya</taxon>
        <taxon>Ascomycota</taxon>
        <taxon>Pezizomycotina</taxon>
        <taxon>Orbiliomycetes</taxon>
        <taxon>Orbiliales</taxon>
        <taxon>Orbiliaceae</taxon>
        <taxon>Orbilia</taxon>
    </lineage>
</organism>
<evidence type="ECO:0000256" key="6">
    <source>
        <dbReference type="ARBA" id="ARBA00022692"/>
    </source>
</evidence>
<feature type="transmembrane region" description="Helical" evidence="12">
    <location>
        <begin position="355"/>
        <end position="375"/>
    </location>
</feature>
<evidence type="ECO:0000256" key="12">
    <source>
        <dbReference type="RuleBase" id="RU363075"/>
    </source>
</evidence>
<keyword evidence="7 12" id="KW-0256">Endoplasmic reticulum</keyword>
<feature type="transmembrane region" description="Helical" evidence="12">
    <location>
        <begin position="308"/>
        <end position="327"/>
    </location>
</feature>
<feature type="transmembrane region" description="Helical" evidence="12">
    <location>
        <begin position="171"/>
        <end position="187"/>
    </location>
</feature>
<dbReference type="EC" id="2.4.1.-" evidence="12"/>
<evidence type="ECO:0000256" key="8">
    <source>
        <dbReference type="ARBA" id="ARBA00022989"/>
    </source>
</evidence>
<dbReference type="GO" id="GO:0006487">
    <property type="term" value="P:protein N-linked glycosylation"/>
    <property type="evidence" value="ECO:0007669"/>
    <property type="project" value="TreeGrafter"/>
</dbReference>
<dbReference type="InterPro" id="IPR005599">
    <property type="entry name" value="GPI_mannosylTrfase"/>
</dbReference>
<keyword evidence="6 12" id="KW-0812">Transmembrane</keyword>
<dbReference type="AlphaFoldDB" id="A0AAN8N1H8"/>
<feature type="transmembrane region" description="Helical" evidence="12">
    <location>
        <begin position="239"/>
        <end position="264"/>
    </location>
</feature>
<evidence type="ECO:0000256" key="5">
    <source>
        <dbReference type="ARBA" id="ARBA00022679"/>
    </source>
</evidence>
<dbReference type="PANTHER" id="PTHR22760:SF1">
    <property type="entry name" value="DOL-P-MAN:MAN(7)GLCNAC(2)-PP-DOL ALPHA-1,6-MANNOSYLTRANSFERASE"/>
    <property type="match status" value="1"/>
</dbReference>
<feature type="transmembrane region" description="Helical" evidence="12">
    <location>
        <begin position="117"/>
        <end position="135"/>
    </location>
</feature>
<keyword evidence="14" id="KW-1185">Reference proteome</keyword>
<dbReference type="PANTHER" id="PTHR22760">
    <property type="entry name" value="GLYCOSYLTRANSFERASE"/>
    <property type="match status" value="1"/>
</dbReference>
<keyword evidence="5" id="KW-0808">Transferase</keyword>
<name>A0AAN8N1H8_9PEZI</name>
<dbReference type="Proteomes" id="UP001313282">
    <property type="component" value="Unassembled WGS sequence"/>
</dbReference>